<dbReference type="InterPro" id="IPR000770">
    <property type="entry name" value="SAND_dom"/>
</dbReference>
<proteinExistence type="evidence at transcript level"/>
<organism evidence="9">
    <name type="scientific">Phallusia mammillata</name>
    <dbReference type="NCBI Taxonomy" id="59560"/>
    <lineage>
        <taxon>Eukaryota</taxon>
        <taxon>Metazoa</taxon>
        <taxon>Chordata</taxon>
        <taxon>Tunicata</taxon>
        <taxon>Ascidiacea</taxon>
        <taxon>Phlebobranchia</taxon>
        <taxon>Ascidiidae</taxon>
        <taxon>Phallusia</taxon>
    </lineage>
</organism>
<dbReference type="Pfam" id="PF25892">
    <property type="entry name" value="Spe-44"/>
    <property type="match status" value="1"/>
</dbReference>
<dbReference type="GO" id="GO:0003677">
    <property type="term" value="F:DNA binding"/>
    <property type="evidence" value="ECO:0007669"/>
    <property type="project" value="UniProtKB-KW"/>
</dbReference>
<dbReference type="EMBL" id="LR785486">
    <property type="protein sequence ID" value="CAB3249730.1"/>
    <property type="molecule type" value="mRNA"/>
</dbReference>
<dbReference type="AlphaFoldDB" id="A0A6F9DEE3"/>
<dbReference type="Pfam" id="PF01342">
    <property type="entry name" value="SAND"/>
    <property type="match status" value="1"/>
</dbReference>
<evidence type="ECO:0000256" key="7">
    <source>
        <dbReference type="SAM" id="MobiDB-lite"/>
    </source>
</evidence>
<keyword evidence="1" id="KW-0479">Metal-binding</keyword>
<keyword evidence="5" id="KW-0804">Transcription</keyword>
<evidence type="ECO:0000313" key="9">
    <source>
        <dbReference type="EMBL" id="CAB3249730.1"/>
    </source>
</evidence>
<evidence type="ECO:0000256" key="3">
    <source>
        <dbReference type="ARBA" id="ARBA00023015"/>
    </source>
</evidence>
<feature type="compositionally biased region" description="Polar residues" evidence="7">
    <location>
        <begin position="20"/>
        <end position="43"/>
    </location>
</feature>
<dbReference type="Gene3D" id="3.10.390.10">
    <property type="entry name" value="SAND domain-like"/>
    <property type="match status" value="1"/>
</dbReference>
<dbReference type="SUPFAM" id="SSF63763">
    <property type="entry name" value="SAND domain-like"/>
    <property type="match status" value="1"/>
</dbReference>
<evidence type="ECO:0000256" key="4">
    <source>
        <dbReference type="ARBA" id="ARBA00023125"/>
    </source>
</evidence>
<feature type="compositionally biased region" description="Low complexity" evidence="7">
    <location>
        <begin position="44"/>
        <end position="56"/>
    </location>
</feature>
<keyword evidence="3" id="KW-0805">Transcription regulation</keyword>
<evidence type="ECO:0000256" key="6">
    <source>
        <dbReference type="ARBA" id="ARBA00023242"/>
    </source>
</evidence>
<dbReference type="InterPro" id="IPR059099">
    <property type="entry name" value="GMEB1/2/Spe-44_dom"/>
</dbReference>
<evidence type="ECO:0000256" key="2">
    <source>
        <dbReference type="ARBA" id="ARBA00022833"/>
    </source>
</evidence>
<feature type="region of interest" description="Disordered" evidence="7">
    <location>
        <begin position="20"/>
        <end position="104"/>
    </location>
</feature>
<reference evidence="9" key="1">
    <citation type="submission" date="2020-04" db="EMBL/GenBank/DDBJ databases">
        <authorList>
            <person name="Neveu A P."/>
        </authorList>
    </citation>
    <scope>NUCLEOTIDE SEQUENCE</scope>
    <source>
        <tissue evidence="9">Whole embryo</tissue>
    </source>
</reference>
<dbReference type="PANTHER" id="PTHR10417:SF4">
    <property type="entry name" value="SAND DOMAIN-CONTAINING PROTEIN-RELATED"/>
    <property type="match status" value="1"/>
</dbReference>
<keyword evidence="2" id="KW-0862">Zinc</keyword>
<gene>
    <name evidence="9" type="primary">Gmeb2</name>
</gene>
<dbReference type="GO" id="GO:0046872">
    <property type="term" value="F:metal ion binding"/>
    <property type="evidence" value="ECO:0007669"/>
    <property type="project" value="UniProtKB-KW"/>
</dbReference>
<feature type="compositionally biased region" description="Polar residues" evidence="7">
    <location>
        <begin position="332"/>
        <end position="349"/>
    </location>
</feature>
<dbReference type="SMART" id="SM00258">
    <property type="entry name" value="SAND"/>
    <property type="match status" value="1"/>
</dbReference>
<dbReference type="InterPro" id="IPR010919">
    <property type="entry name" value="SAND-like_dom_sf"/>
</dbReference>
<name>A0A6F9DEE3_9ASCI</name>
<feature type="domain" description="SAND" evidence="8">
    <location>
        <begin position="175"/>
        <end position="260"/>
    </location>
</feature>
<protein>
    <submittedName>
        <fullName evidence="9">Glucocorticoid modulatory element-binding protein 2</fullName>
    </submittedName>
</protein>
<evidence type="ECO:0000259" key="8">
    <source>
        <dbReference type="PROSITE" id="PS50864"/>
    </source>
</evidence>
<feature type="region of interest" description="Disordered" evidence="7">
    <location>
        <begin position="273"/>
        <end position="359"/>
    </location>
</feature>
<dbReference type="PROSITE" id="PS50864">
    <property type="entry name" value="SAND"/>
    <property type="match status" value="1"/>
</dbReference>
<keyword evidence="4" id="KW-0238">DNA-binding</keyword>
<accession>A0A6F9DEE3</accession>
<dbReference type="PANTHER" id="PTHR10417">
    <property type="entry name" value="GLUCOCORTICOID MODULATORY ELEMENT-BINDING PROTEIN"/>
    <property type="match status" value="1"/>
</dbReference>
<sequence length="627" mass="69250">MEKPASSPTTNIVATAMSTANVISPESPQVSTVSLAPETTQHISQQSSGSPRPRSSAPLVDQMEVGNSPSPQPTRSLLKQASQDCDSPAPRPMETAPPNGHFTSEDHEKTVVLLSEPRNDGKEPHLVTVTPPTSIHQAMNGDTRPAGIFHYSHDRSDPMLTASHMHLLPKDYKSDSHTELEKPSEDTTYPITCGNNKADLVWKKFICPGINAKCVKCGDQWLTPKEFVNCAGKSTLKDWKRAIRINGTMLRKLIESGELNYYDHDNNCSNQCRSNKNSSFDNSDKPYNSFESDPRDLHSYRSMPSQPSADSLPARSNSEDLPYLGAKRQGMPKSQESNTSLSITGSLERSSSEDSGLAPSPHLDSIIMKEVFASAEKLQDLQNFWNGIIRSELFDDIVRDVITHITNLHAKTKVTNVVSVEDAGTLTNLVSALEMIPTITQRLSVYKHNMEEQAEKSNQAIQGFLLAELEKKLAEQKKYEQDLKRKSQHLDSVMPLIPNEKRQKRAMLRFVRQKAVESRIPPGVMPGTSTSPVPASRIPDVMMSSRVPNWPQALQVIYDDATSTQLSRLNVSGCVASAIPPGIAPMFLTHTNMHNPPEGFTSNTLPQAFIASQHAHHSPRDTQSPKK</sequence>
<keyword evidence="6" id="KW-0539">Nucleus</keyword>
<feature type="compositionally biased region" description="Polar residues" evidence="7">
    <location>
        <begin position="65"/>
        <end position="85"/>
    </location>
</feature>
<evidence type="ECO:0000256" key="1">
    <source>
        <dbReference type="ARBA" id="ARBA00022723"/>
    </source>
</evidence>
<evidence type="ECO:0000256" key="5">
    <source>
        <dbReference type="ARBA" id="ARBA00023163"/>
    </source>
</evidence>